<protein>
    <recommendedName>
        <fullName evidence="4">Esterase</fullName>
    </recommendedName>
</protein>
<name>A0A6I1I5Q9_9BURK</name>
<evidence type="ECO:0008006" key="4">
    <source>
        <dbReference type="Google" id="ProtNLM"/>
    </source>
</evidence>
<proteinExistence type="predicted"/>
<keyword evidence="3" id="KW-1185">Reference proteome</keyword>
<gene>
    <name evidence="2" type="ORF">GCN75_10355</name>
</gene>
<dbReference type="Proteomes" id="UP000468717">
    <property type="component" value="Unassembled WGS sequence"/>
</dbReference>
<dbReference type="Gene3D" id="3.40.50.1820">
    <property type="entry name" value="alpha/beta hydrolase"/>
    <property type="match status" value="1"/>
</dbReference>
<dbReference type="RefSeq" id="WP_152282446.1">
    <property type="nucleotide sequence ID" value="NZ_WFLI01000009.1"/>
</dbReference>
<feature type="signal peptide" evidence="1">
    <location>
        <begin position="1"/>
        <end position="20"/>
    </location>
</feature>
<feature type="chain" id="PRO_5026017732" description="Esterase" evidence="1">
    <location>
        <begin position="21"/>
        <end position="392"/>
    </location>
</feature>
<dbReference type="InterPro" id="IPR050583">
    <property type="entry name" value="Mycobacterial_A85_antigen"/>
</dbReference>
<evidence type="ECO:0000256" key="1">
    <source>
        <dbReference type="SAM" id="SignalP"/>
    </source>
</evidence>
<dbReference type="EMBL" id="WFLI01000009">
    <property type="protein sequence ID" value="KAB8065039.1"/>
    <property type="molecule type" value="Genomic_DNA"/>
</dbReference>
<dbReference type="PANTHER" id="PTHR48098">
    <property type="entry name" value="ENTEROCHELIN ESTERASE-RELATED"/>
    <property type="match status" value="1"/>
</dbReference>
<accession>A0A6I1I5Q9</accession>
<dbReference type="InterPro" id="IPR029058">
    <property type="entry name" value="AB_hydrolase_fold"/>
</dbReference>
<keyword evidence="1" id="KW-0732">Signal</keyword>
<reference evidence="2 3" key="1">
    <citation type="submission" date="2019-10" db="EMBL/GenBank/DDBJ databases">
        <title>Three novel species isolated from a subtropical stream in China.</title>
        <authorList>
            <person name="Lu H."/>
        </authorList>
    </citation>
    <scope>NUCLEOTIDE SEQUENCE [LARGE SCALE GENOMIC DNA]</scope>
    <source>
        <strain evidence="2 3">FT13W</strain>
    </source>
</reference>
<organism evidence="2 3">
    <name type="scientific">Janthinobacterium violaceinigrum</name>
    <dbReference type="NCBI Taxonomy" id="2654252"/>
    <lineage>
        <taxon>Bacteria</taxon>
        <taxon>Pseudomonadati</taxon>
        <taxon>Pseudomonadota</taxon>
        <taxon>Betaproteobacteria</taxon>
        <taxon>Burkholderiales</taxon>
        <taxon>Oxalobacteraceae</taxon>
        <taxon>Janthinobacterium</taxon>
    </lineage>
</organism>
<evidence type="ECO:0000313" key="2">
    <source>
        <dbReference type="EMBL" id="KAB8065039.1"/>
    </source>
</evidence>
<dbReference type="SUPFAM" id="SSF53474">
    <property type="entry name" value="alpha/beta-Hydrolases"/>
    <property type="match status" value="1"/>
</dbReference>
<dbReference type="AlphaFoldDB" id="A0A6I1I5Q9"/>
<sequence length="392" mass="43619">MQQLLMVLIAAFGLVNSSFAQNKEEFPLRDFTKCSVENKNAGYTKPCKDELNSTDIKESRESGEKQPFSFAIQGDTLTITAKVAAGDITFAGKPYLCCDIQAYLDPLGNDLYAAKFRWHDMDKSLLELRLFNVAKPSNGNATYHGSKEFLVPRNDIDQSVLKNAGMVLTEHAFKISQEFGARMVTVIKGRACLQNLTACRVIYMADGQSLAFLVKNAVLNQHDLSRFVFVGIHIAEAKEKTNNIRIDELLFGYHPARYDTFMHFATVTLIHEIEGKDIPLARYSAGYSNGGAWAYDMLLARPDVFSGAIVMSPAEWKSRTDTRLTERRVFIGAGHLESGFLANARAMAADLRSRGALVQEIYVPSGHGMNTWTNIWSRSLLALLDSAPARRP</sequence>
<dbReference type="PANTHER" id="PTHR48098:SF6">
    <property type="entry name" value="FERRI-BACILLIBACTIN ESTERASE BESA"/>
    <property type="match status" value="1"/>
</dbReference>
<comment type="caution">
    <text evidence="2">The sequence shown here is derived from an EMBL/GenBank/DDBJ whole genome shotgun (WGS) entry which is preliminary data.</text>
</comment>
<evidence type="ECO:0000313" key="3">
    <source>
        <dbReference type="Proteomes" id="UP000468717"/>
    </source>
</evidence>